<sequence length="103" mass="11625">MTWKQSVRSDNACKCMKLSPQANLTVMKRREIISPQQYSAVLEELSGGRTAEESYASDLDGKVTEYIDHETDSDIDMEGNPAHQENIDSYSDINVCIIHPFNL</sequence>
<proteinExistence type="predicted"/>
<dbReference type="EMBL" id="BGPR01004447">
    <property type="protein sequence ID" value="GBM99795.1"/>
    <property type="molecule type" value="Genomic_DNA"/>
</dbReference>
<keyword evidence="2" id="KW-1185">Reference proteome</keyword>
<accession>A0A4Y2KDG0</accession>
<evidence type="ECO:0000313" key="1">
    <source>
        <dbReference type="EMBL" id="GBM99795.1"/>
    </source>
</evidence>
<protein>
    <submittedName>
        <fullName evidence="1">Uncharacterized protein</fullName>
    </submittedName>
</protein>
<gene>
    <name evidence="1" type="ORF">AVEN_126145_1</name>
</gene>
<dbReference type="AlphaFoldDB" id="A0A4Y2KDG0"/>
<evidence type="ECO:0000313" key="2">
    <source>
        <dbReference type="Proteomes" id="UP000499080"/>
    </source>
</evidence>
<name>A0A4Y2KDG0_ARAVE</name>
<comment type="caution">
    <text evidence="1">The sequence shown here is derived from an EMBL/GenBank/DDBJ whole genome shotgun (WGS) entry which is preliminary data.</text>
</comment>
<reference evidence="1 2" key="1">
    <citation type="journal article" date="2019" name="Sci. Rep.">
        <title>Orb-weaving spider Araneus ventricosus genome elucidates the spidroin gene catalogue.</title>
        <authorList>
            <person name="Kono N."/>
            <person name="Nakamura H."/>
            <person name="Ohtoshi R."/>
            <person name="Moran D.A.P."/>
            <person name="Shinohara A."/>
            <person name="Yoshida Y."/>
            <person name="Fujiwara M."/>
            <person name="Mori M."/>
            <person name="Tomita M."/>
            <person name="Arakawa K."/>
        </authorList>
    </citation>
    <scope>NUCLEOTIDE SEQUENCE [LARGE SCALE GENOMIC DNA]</scope>
</reference>
<organism evidence="1 2">
    <name type="scientific">Araneus ventricosus</name>
    <name type="common">Orbweaver spider</name>
    <name type="synonym">Epeira ventricosa</name>
    <dbReference type="NCBI Taxonomy" id="182803"/>
    <lineage>
        <taxon>Eukaryota</taxon>
        <taxon>Metazoa</taxon>
        <taxon>Ecdysozoa</taxon>
        <taxon>Arthropoda</taxon>
        <taxon>Chelicerata</taxon>
        <taxon>Arachnida</taxon>
        <taxon>Araneae</taxon>
        <taxon>Araneomorphae</taxon>
        <taxon>Entelegynae</taxon>
        <taxon>Araneoidea</taxon>
        <taxon>Araneidae</taxon>
        <taxon>Araneus</taxon>
    </lineage>
</organism>
<dbReference type="Proteomes" id="UP000499080">
    <property type="component" value="Unassembled WGS sequence"/>
</dbReference>